<gene>
    <name evidence="8" type="ORF">B4U79_09325</name>
</gene>
<dbReference type="GO" id="GO:0005737">
    <property type="term" value="C:cytoplasm"/>
    <property type="evidence" value="ECO:0007669"/>
    <property type="project" value="TreeGrafter"/>
</dbReference>
<dbReference type="PANTHER" id="PTHR12874:SF29">
    <property type="entry name" value="F-BOX ONLY PROTEIN 9"/>
    <property type="match status" value="1"/>
</dbReference>
<dbReference type="EMBL" id="NCKU01000556">
    <property type="protein sequence ID" value="RWS15062.1"/>
    <property type="molecule type" value="Genomic_DNA"/>
</dbReference>
<feature type="compositionally biased region" description="Polar residues" evidence="5">
    <location>
        <begin position="1"/>
        <end position="13"/>
    </location>
</feature>
<sequence>AENSIQSTLSNNFRKQDDQHDEPSLSSLFESNNSNNIEKTLTDFRNTWKQELSQKQSALHNETSVSIEVKAKYWFERGINLEKAGKHYDAVACYRKATQLIPDIEFKYYNVEQEPELQINVNSAIEENNNRKLSSHLSNDNEDLRLKFQELNLDKEGNFYICEPDTYSDQTHISHLPIELIHYICRWIVTNELDYRSLEQLSAVCRGFYVICRDADIWKRGCIKVWGRSRLESVLAKEYCGSWRRMFIERTRVNYNGAYISRTTYIRQGENSFQDIDYKPCYLVEYYRYLRFFPDGTILMLNTPDNPYQSLPKLKWKNASPPVLVGNYRLSGTSISAVLKRMQRSGESASSRYKRSHLKNFQTSEQEFHILLEIKNVKGRRNFQLFWKGYSAIYRRNNKQEAVTTFDLSLNKFPPLIFSRVKSYTLNAQKPI</sequence>
<proteinExistence type="predicted"/>
<feature type="non-terminal residue" evidence="8">
    <location>
        <position position="1"/>
    </location>
</feature>
<dbReference type="SUPFAM" id="SSF81383">
    <property type="entry name" value="F-box domain"/>
    <property type="match status" value="1"/>
</dbReference>
<dbReference type="STRING" id="1965070.A0A3S3PLI3"/>
<dbReference type="InterPro" id="IPR019734">
    <property type="entry name" value="TPR_rpt"/>
</dbReference>
<feature type="repeat" description="TPR" evidence="4">
    <location>
        <begin position="71"/>
        <end position="104"/>
    </location>
</feature>
<keyword evidence="9" id="KW-1185">Reference proteome</keyword>
<dbReference type="Pfam" id="PF19270">
    <property type="entry name" value="FBO_C"/>
    <property type="match status" value="1"/>
</dbReference>
<comment type="caution">
    <text evidence="8">The sequence shown here is derived from an EMBL/GenBank/DDBJ whole genome shotgun (WGS) entry which is preliminary data.</text>
</comment>
<dbReference type="PROSITE" id="PS50005">
    <property type="entry name" value="TPR"/>
    <property type="match status" value="1"/>
</dbReference>
<evidence type="ECO:0000259" key="6">
    <source>
        <dbReference type="Pfam" id="PF12937"/>
    </source>
</evidence>
<dbReference type="Gene3D" id="1.20.1280.50">
    <property type="match status" value="1"/>
</dbReference>
<evidence type="ECO:0000256" key="5">
    <source>
        <dbReference type="SAM" id="MobiDB-lite"/>
    </source>
</evidence>
<evidence type="ECO:0000256" key="2">
    <source>
        <dbReference type="ARBA" id="ARBA00022786"/>
    </source>
</evidence>
<dbReference type="GO" id="GO:0031146">
    <property type="term" value="P:SCF-dependent proteasomal ubiquitin-dependent protein catabolic process"/>
    <property type="evidence" value="ECO:0007669"/>
    <property type="project" value="TreeGrafter"/>
</dbReference>
<feature type="domain" description="F-box protein Hrt3/FBXO9 C-terminal" evidence="7">
    <location>
        <begin position="234"/>
        <end position="344"/>
    </location>
</feature>
<evidence type="ECO:0000256" key="4">
    <source>
        <dbReference type="PROSITE-ProRule" id="PRU00339"/>
    </source>
</evidence>
<dbReference type="InterPro" id="IPR013105">
    <property type="entry name" value="TPR_2"/>
</dbReference>
<feature type="compositionally biased region" description="Basic and acidic residues" evidence="5">
    <location>
        <begin position="14"/>
        <end position="23"/>
    </location>
</feature>
<dbReference type="InterPro" id="IPR011990">
    <property type="entry name" value="TPR-like_helical_dom_sf"/>
</dbReference>
<evidence type="ECO:0000313" key="8">
    <source>
        <dbReference type="EMBL" id="RWS15062.1"/>
    </source>
</evidence>
<dbReference type="InterPro" id="IPR001810">
    <property type="entry name" value="F-box_dom"/>
</dbReference>
<dbReference type="PANTHER" id="PTHR12874">
    <property type="entry name" value="F-BOX ONLY PROTEIN 48-RELATED"/>
    <property type="match status" value="1"/>
</dbReference>
<dbReference type="GO" id="GO:0019005">
    <property type="term" value="C:SCF ubiquitin ligase complex"/>
    <property type="evidence" value="ECO:0007669"/>
    <property type="project" value="TreeGrafter"/>
</dbReference>
<evidence type="ECO:0000259" key="7">
    <source>
        <dbReference type="Pfam" id="PF19270"/>
    </source>
</evidence>
<dbReference type="Pfam" id="PF07719">
    <property type="entry name" value="TPR_2"/>
    <property type="match status" value="1"/>
</dbReference>
<accession>A0A3S3PLI3</accession>
<evidence type="ECO:0000256" key="3">
    <source>
        <dbReference type="ARBA" id="ARBA00022803"/>
    </source>
</evidence>
<dbReference type="InterPro" id="IPR045464">
    <property type="entry name" value="Hrt3/FBXO9_C"/>
</dbReference>
<dbReference type="Pfam" id="PF12937">
    <property type="entry name" value="F-box-like"/>
    <property type="match status" value="1"/>
</dbReference>
<protein>
    <submittedName>
        <fullName evidence="8">F-box only protein 9-like protein</fullName>
    </submittedName>
</protein>
<keyword evidence="2" id="KW-0833">Ubl conjugation pathway</keyword>
<dbReference type="Proteomes" id="UP000285301">
    <property type="component" value="Unassembled WGS sequence"/>
</dbReference>
<dbReference type="SMART" id="SM00028">
    <property type="entry name" value="TPR"/>
    <property type="match status" value="1"/>
</dbReference>
<dbReference type="SUPFAM" id="SSF48452">
    <property type="entry name" value="TPR-like"/>
    <property type="match status" value="1"/>
</dbReference>
<name>A0A3S3PLI3_9ACAR</name>
<feature type="region of interest" description="Disordered" evidence="5">
    <location>
        <begin position="1"/>
        <end position="32"/>
    </location>
</feature>
<dbReference type="AlphaFoldDB" id="A0A3S3PLI3"/>
<dbReference type="OrthoDB" id="2117972at2759"/>
<dbReference type="CDD" id="cd22089">
    <property type="entry name" value="F-box_FBXO9"/>
    <property type="match status" value="1"/>
</dbReference>
<keyword evidence="3 4" id="KW-0802">TPR repeat</keyword>
<evidence type="ECO:0000256" key="1">
    <source>
        <dbReference type="ARBA" id="ARBA00022737"/>
    </source>
</evidence>
<feature type="domain" description="F-box" evidence="6">
    <location>
        <begin position="173"/>
        <end position="223"/>
    </location>
</feature>
<dbReference type="InterPro" id="IPR036047">
    <property type="entry name" value="F-box-like_dom_sf"/>
</dbReference>
<reference evidence="8 9" key="1">
    <citation type="journal article" date="2018" name="Gigascience">
        <title>Genomes of trombidid mites reveal novel predicted allergens and laterally-transferred genes associated with secondary metabolism.</title>
        <authorList>
            <person name="Dong X."/>
            <person name="Chaisiri K."/>
            <person name="Xia D."/>
            <person name="Armstrong S.D."/>
            <person name="Fang Y."/>
            <person name="Donnelly M.J."/>
            <person name="Kadowaki T."/>
            <person name="McGarry J.W."/>
            <person name="Darby A.C."/>
            <person name="Makepeace B.L."/>
        </authorList>
    </citation>
    <scope>NUCLEOTIDE SEQUENCE [LARGE SCALE GENOMIC DNA]</scope>
    <source>
        <strain evidence="8">UoL-WK</strain>
    </source>
</reference>
<evidence type="ECO:0000313" key="9">
    <source>
        <dbReference type="Proteomes" id="UP000285301"/>
    </source>
</evidence>
<organism evidence="8 9">
    <name type="scientific">Dinothrombium tinctorium</name>
    <dbReference type="NCBI Taxonomy" id="1965070"/>
    <lineage>
        <taxon>Eukaryota</taxon>
        <taxon>Metazoa</taxon>
        <taxon>Ecdysozoa</taxon>
        <taxon>Arthropoda</taxon>
        <taxon>Chelicerata</taxon>
        <taxon>Arachnida</taxon>
        <taxon>Acari</taxon>
        <taxon>Acariformes</taxon>
        <taxon>Trombidiformes</taxon>
        <taxon>Prostigmata</taxon>
        <taxon>Anystina</taxon>
        <taxon>Parasitengona</taxon>
        <taxon>Trombidioidea</taxon>
        <taxon>Trombidiidae</taxon>
        <taxon>Dinothrombium</taxon>
    </lineage>
</organism>
<keyword evidence="1" id="KW-0677">Repeat</keyword>